<dbReference type="HOGENOM" id="CLU_056221_4_0_9"/>
<dbReference type="EMBL" id="ADLN01000012">
    <property type="protein sequence ID" value="EHI60686.1"/>
    <property type="molecule type" value="Genomic_DNA"/>
</dbReference>
<dbReference type="OrthoDB" id="9787572at2"/>
<dbReference type="InterPro" id="IPR010021">
    <property type="entry name" value="PGPP1/Gep4"/>
</dbReference>
<comment type="caution">
    <text evidence="1">The sequence shown here is derived from an EMBL/GenBank/DDBJ whole genome shotgun (WGS) entry which is preliminary data.</text>
</comment>
<dbReference type="SUPFAM" id="SSF56784">
    <property type="entry name" value="HAD-like"/>
    <property type="match status" value="1"/>
</dbReference>
<dbReference type="GO" id="GO:0005737">
    <property type="term" value="C:cytoplasm"/>
    <property type="evidence" value="ECO:0007669"/>
    <property type="project" value="TreeGrafter"/>
</dbReference>
<dbReference type="PATRIC" id="fig|742737.3.peg.1258"/>
<organism evidence="1 2">
    <name type="scientific">Hungatella hathewayi WAL-18680</name>
    <dbReference type="NCBI Taxonomy" id="742737"/>
    <lineage>
        <taxon>Bacteria</taxon>
        <taxon>Bacillati</taxon>
        <taxon>Bacillota</taxon>
        <taxon>Clostridia</taxon>
        <taxon>Lachnospirales</taxon>
        <taxon>Lachnospiraceae</taxon>
        <taxon>Hungatella</taxon>
    </lineage>
</organism>
<dbReference type="PANTHER" id="PTHR19288:SF25">
    <property type="entry name" value="PHOSPHATIDYLGLYCEROPHOSPHATASE GEP4, MITOCHONDRIAL"/>
    <property type="match status" value="1"/>
</dbReference>
<dbReference type="AlphaFoldDB" id="G5ICR5"/>
<dbReference type="Pfam" id="PF13242">
    <property type="entry name" value="Hydrolase_like"/>
    <property type="match status" value="1"/>
</dbReference>
<dbReference type="Proteomes" id="UP000005384">
    <property type="component" value="Unassembled WGS sequence"/>
</dbReference>
<protein>
    <submittedName>
        <fullName evidence="1">HAD superfamily phosphatase</fullName>
    </submittedName>
</protein>
<gene>
    <name evidence="1" type="ORF">HMPREF9473_01250</name>
</gene>
<dbReference type="RefSeq" id="WP_006779235.1">
    <property type="nucleotide sequence ID" value="NZ_CP040506.1"/>
</dbReference>
<reference evidence="1 2" key="1">
    <citation type="submission" date="2011-08" db="EMBL/GenBank/DDBJ databases">
        <title>The Genome Sequence of Clostridium hathewayi WAL-18680.</title>
        <authorList>
            <consortium name="The Broad Institute Genome Sequencing Platform"/>
            <person name="Earl A."/>
            <person name="Ward D."/>
            <person name="Feldgarden M."/>
            <person name="Gevers D."/>
            <person name="Finegold S.M."/>
            <person name="Summanen P.H."/>
            <person name="Molitoris D.R."/>
            <person name="Song M."/>
            <person name="Daigneault M."/>
            <person name="Allen-Vercoe E."/>
            <person name="Young S.K."/>
            <person name="Zeng Q."/>
            <person name="Gargeya S."/>
            <person name="Fitzgerald M."/>
            <person name="Haas B."/>
            <person name="Abouelleil A."/>
            <person name="Alvarado L."/>
            <person name="Arachchi H.M."/>
            <person name="Berlin A."/>
            <person name="Brown A."/>
            <person name="Chapman S.B."/>
            <person name="Chen Z."/>
            <person name="Dunbar C."/>
            <person name="Freedman E."/>
            <person name="Gearin G."/>
            <person name="Gellesch M."/>
            <person name="Goldberg J."/>
            <person name="Griggs A."/>
            <person name="Gujja S."/>
            <person name="Heiman D."/>
            <person name="Howarth C."/>
            <person name="Larson L."/>
            <person name="Lui A."/>
            <person name="MacDonald P.J.P."/>
            <person name="Montmayeur A."/>
            <person name="Murphy C."/>
            <person name="Neiman D."/>
            <person name="Pearson M."/>
            <person name="Priest M."/>
            <person name="Roberts A."/>
            <person name="Saif S."/>
            <person name="Shea T."/>
            <person name="Shenoy N."/>
            <person name="Sisk P."/>
            <person name="Stolte C."/>
            <person name="Sykes S."/>
            <person name="Wortman J."/>
            <person name="Nusbaum C."/>
            <person name="Birren B."/>
        </authorList>
    </citation>
    <scope>NUCLEOTIDE SEQUENCE [LARGE SCALE GENOMIC DNA]</scope>
    <source>
        <strain evidence="1 2">WAL-18680</strain>
    </source>
</reference>
<dbReference type="GO" id="GO:0008962">
    <property type="term" value="F:phosphatidylglycerophosphatase activity"/>
    <property type="evidence" value="ECO:0007669"/>
    <property type="project" value="InterPro"/>
</dbReference>
<dbReference type="InterPro" id="IPR023214">
    <property type="entry name" value="HAD_sf"/>
</dbReference>
<dbReference type="InterPro" id="IPR006549">
    <property type="entry name" value="HAD-SF_hydro_IIIA"/>
</dbReference>
<dbReference type="NCBIfam" id="TIGR01662">
    <property type="entry name" value="HAD-SF-IIIA"/>
    <property type="match status" value="1"/>
</dbReference>
<evidence type="ECO:0000313" key="2">
    <source>
        <dbReference type="Proteomes" id="UP000005384"/>
    </source>
</evidence>
<keyword evidence="2" id="KW-1185">Reference proteome</keyword>
<dbReference type="PANTHER" id="PTHR19288">
    <property type="entry name" value="4-NITROPHENYLPHOSPHATASE-RELATED"/>
    <property type="match status" value="1"/>
</dbReference>
<name>G5ICR5_9FIRM</name>
<evidence type="ECO:0000313" key="1">
    <source>
        <dbReference type="EMBL" id="EHI60686.1"/>
    </source>
</evidence>
<accession>G5ICR5</accession>
<dbReference type="InterPro" id="IPR036412">
    <property type="entry name" value="HAD-like_sf"/>
</dbReference>
<proteinExistence type="predicted"/>
<sequence length="171" mass="19775">MLERFYPKKQVDSAYEIPYKELYERGIRGVIFDVDNTLVPHGAPADERALALFQEFHQMGMKTCLLSNNKEPRVASFAGQVDSPYIYKGGKPGIGGYEKAMEKMGTERETTVFVGDQLFTDVYGANRTGIYSYLVKPIHPKEEIQIVIKRWFEAIVLYFYHRKCERESRES</sequence>
<dbReference type="Gene3D" id="3.40.50.1000">
    <property type="entry name" value="HAD superfamily/HAD-like"/>
    <property type="match status" value="1"/>
</dbReference>
<dbReference type="NCBIfam" id="TIGR01668">
    <property type="entry name" value="YqeG_hyp_ppase"/>
    <property type="match status" value="1"/>
</dbReference>